<reference evidence="4" key="1">
    <citation type="submission" date="2022-10" db="EMBL/GenBank/DDBJ databases">
        <title>Description of Fervidibacillus gen. nov. in the family Fervidibacillaceae fam. nov. with two species, Fervidibacillus albus sp. nov., and Fervidibacillus halotolerans sp. nov., isolated from tidal flat sediments.</title>
        <authorList>
            <person name="Kwon K.K."/>
            <person name="Yang S.-H."/>
        </authorList>
    </citation>
    <scope>NUCLEOTIDE SEQUENCE</scope>
    <source>
        <strain evidence="4">JCM 19140</strain>
    </source>
</reference>
<dbReference type="InterPro" id="IPR052155">
    <property type="entry name" value="Biofilm_reg_signaling"/>
</dbReference>
<keyword evidence="5" id="KW-1185">Reference proteome</keyword>
<sequence>MNILKKSFGKIPKETRTDEIFLPPSEAILENMMNGFFKLDRNWNILYVNKQLEYNIGKTRHEIIGKSVWKVFPAILDTKFEFFYRKAMVERREFFFEEYFEPTQEWLEVRVSPYQDGIIGYVTNITNQKKNEQLLEHVTLHDALTNLPNRSYFEKRISQLWEHSIANQKEFSLIYFDVDRFKNINDTFGHSLGDQLIKEISQRIVNVVDDKGFVARMGGDQFAVLMDDRLDKNAVQTLARSIIQSMENDPFCINQHEFFVTTSIGISFYPQHGQDVETIIKNADIALYSSKARGINNYTVFNPIMDIYSYKRFSLERELRVAINEKMLEVHYQPRVEPHSGRIVSAEALVRWKHPEWGMLLPGEFISIAEETGLIEPLTKYVLRTVCKQIQFFEAEGVPFVPVSVNIPARQFFSEEFTNDVIELLKETKAKAEWLEFEITESSLLENQAIVESAIKKLKSLGIKIAIDDFGIEYSSLAYLTKFQVDIIKIDRYFIRNIINSPSNVTVTKAIIHLAHELGLKTVAEGVETTEQLNFLKQQECDEIQGYIYSKPVPATEFLSLLNKKILLPNGGKKEVPVENRRKYFRVDFFFPLSAQMTIVKIKNKDMNLGNTEVLVEDIGIGGLRFLTHLSFAVTHEVILEFETIILGKKVIECGYIAWKQEIEENLFRYGIEFTSIESERNHLVPLLNRLALNMKKNPLVPDSQLVKTDRFAYIKRLN</sequence>
<name>A0AAE3LM65_9BACI</name>
<evidence type="ECO:0000313" key="4">
    <source>
        <dbReference type="EMBL" id="MCU9613225.1"/>
    </source>
</evidence>
<dbReference type="InterPro" id="IPR001633">
    <property type="entry name" value="EAL_dom"/>
</dbReference>
<evidence type="ECO:0000259" key="2">
    <source>
        <dbReference type="PROSITE" id="PS50883"/>
    </source>
</evidence>
<feature type="domain" description="PAS" evidence="1">
    <location>
        <begin position="28"/>
        <end position="67"/>
    </location>
</feature>
<accession>A0AAE3LM65</accession>
<dbReference type="CDD" id="cd01949">
    <property type="entry name" value="GGDEF"/>
    <property type="match status" value="1"/>
</dbReference>
<dbReference type="SUPFAM" id="SSF141868">
    <property type="entry name" value="EAL domain-like"/>
    <property type="match status" value="1"/>
</dbReference>
<dbReference type="FunFam" id="3.30.70.270:FF:000001">
    <property type="entry name" value="Diguanylate cyclase domain protein"/>
    <property type="match status" value="1"/>
</dbReference>
<dbReference type="Gene3D" id="3.20.20.450">
    <property type="entry name" value="EAL domain"/>
    <property type="match status" value="1"/>
</dbReference>
<dbReference type="PROSITE" id="PS50112">
    <property type="entry name" value="PAS"/>
    <property type="match status" value="1"/>
</dbReference>
<dbReference type="InterPro" id="IPR035965">
    <property type="entry name" value="PAS-like_dom_sf"/>
</dbReference>
<dbReference type="InterPro" id="IPR009875">
    <property type="entry name" value="PilZ_domain"/>
</dbReference>
<dbReference type="GO" id="GO:0035438">
    <property type="term" value="F:cyclic-di-GMP binding"/>
    <property type="evidence" value="ECO:0007669"/>
    <property type="project" value="InterPro"/>
</dbReference>
<dbReference type="PROSITE" id="PS50883">
    <property type="entry name" value="EAL"/>
    <property type="match status" value="1"/>
</dbReference>
<dbReference type="CDD" id="cd01948">
    <property type="entry name" value="EAL"/>
    <property type="match status" value="1"/>
</dbReference>
<dbReference type="Pfam" id="PF07238">
    <property type="entry name" value="PilZ"/>
    <property type="match status" value="1"/>
</dbReference>
<comment type="caution">
    <text evidence="4">The sequence shown here is derived from an EMBL/GenBank/DDBJ whole genome shotgun (WGS) entry which is preliminary data.</text>
</comment>
<proteinExistence type="predicted"/>
<dbReference type="CDD" id="cd00130">
    <property type="entry name" value="PAS"/>
    <property type="match status" value="1"/>
</dbReference>
<dbReference type="SMART" id="SM00267">
    <property type="entry name" value="GGDEF"/>
    <property type="match status" value="1"/>
</dbReference>
<feature type="domain" description="GGDEF" evidence="3">
    <location>
        <begin position="169"/>
        <end position="303"/>
    </location>
</feature>
<dbReference type="InterPro" id="IPR029787">
    <property type="entry name" value="Nucleotide_cyclase"/>
</dbReference>
<dbReference type="PANTHER" id="PTHR44757">
    <property type="entry name" value="DIGUANYLATE CYCLASE DGCP"/>
    <property type="match status" value="1"/>
</dbReference>
<dbReference type="Pfam" id="PF00990">
    <property type="entry name" value="GGDEF"/>
    <property type="match status" value="1"/>
</dbReference>
<evidence type="ECO:0000313" key="5">
    <source>
        <dbReference type="Proteomes" id="UP001209318"/>
    </source>
</evidence>
<dbReference type="InterPro" id="IPR000160">
    <property type="entry name" value="GGDEF_dom"/>
</dbReference>
<dbReference type="NCBIfam" id="TIGR00229">
    <property type="entry name" value="sensory_box"/>
    <property type="match status" value="1"/>
</dbReference>
<dbReference type="InterPro" id="IPR000014">
    <property type="entry name" value="PAS"/>
</dbReference>
<protein>
    <submittedName>
        <fullName evidence="4">EAL domain-containing protein</fullName>
    </submittedName>
</protein>
<dbReference type="RefSeq" id="WP_263072435.1">
    <property type="nucleotide sequence ID" value="NZ_JAOUSF010000002.1"/>
</dbReference>
<gene>
    <name evidence="4" type="ORF">OEV98_06625</name>
</gene>
<dbReference type="Gene3D" id="3.30.70.270">
    <property type="match status" value="1"/>
</dbReference>
<dbReference type="InterPro" id="IPR043128">
    <property type="entry name" value="Rev_trsase/Diguanyl_cyclase"/>
</dbReference>
<dbReference type="NCBIfam" id="TIGR00254">
    <property type="entry name" value="GGDEF"/>
    <property type="match status" value="1"/>
</dbReference>
<dbReference type="SUPFAM" id="SSF55073">
    <property type="entry name" value="Nucleotide cyclase"/>
    <property type="match status" value="1"/>
</dbReference>
<organism evidence="4 5">
    <name type="scientific">Perspicuibacillus lycopersici</name>
    <dbReference type="NCBI Taxonomy" id="1325689"/>
    <lineage>
        <taxon>Bacteria</taxon>
        <taxon>Bacillati</taxon>
        <taxon>Bacillota</taxon>
        <taxon>Bacilli</taxon>
        <taxon>Bacillales</taxon>
        <taxon>Bacillaceae</taxon>
        <taxon>Perspicuibacillus</taxon>
    </lineage>
</organism>
<dbReference type="Pfam" id="PF08448">
    <property type="entry name" value="PAS_4"/>
    <property type="match status" value="1"/>
</dbReference>
<dbReference type="InterPro" id="IPR035919">
    <property type="entry name" value="EAL_sf"/>
</dbReference>
<feature type="domain" description="EAL" evidence="2">
    <location>
        <begin position="312"/>
        <end position="566"/>
    </location>
</feature>
<dbReference type="InterPro" id="IPR013656">
    <property type="entry name" value="PAS_4"/>
</dbReference>
<dbReference type="EMBL" id="JAOUSF010000002">
    <property type="protein sequence ID" value="MCU9613225.1"/>
    <property type="molecule type" value="Genomic_DNA"/>
</dbReference>
<dbReference type="Gene3D" id="3.30.450.20">
    <property type="entry name" value="PAS domain"/>
    <property type="match status" value="1"/>
</dbReference>
<dbReference type="AlphaFoldDB" id="A0AAE3LM65"/>
<dbReference type="PANTHER" id="PTHR44757:SF2">
    <property type="entry name" value="BIOFILM ARCHITECTURE MAINTENANCE PROTEIN MBAA"/>
    <property type="match status" value="1"/>
</dbReference>
<dbReference type="Proteomes" id="UP001209318">
    <property type="component" value="Unassembled WGS sequence"/>
</dbReference>
<dbReference type="PROSITE" id="PS50887">
    <property type="entry name" value="GGDEF"/>
    <property type="match status" value="1"/>
</dbReference>
<dbReference type="SMART" id="SM00052">
    <property type="entry name" value="EAL"/>
    <property type="match status" value="1"/>
</dbReference>
<evidence type="ECO:0000259" key="1">
    <source>
        <dbReference type="PROSITE" id="PS50112"/>
    </source>
</evidence>
<dbReference type="SUPFAM" id="SSF55785">
    <property type="entry name" value="PYP-like sensor domain (PAS domain)"/>
    <property type="match status" value="1"/>
</dbReference>
<dbReference type="SMART" id="SM00091">
    <property type="entry name" value="PAS"/>
    <property type="match status" value="1"/>
</dbReference>
<dbReference type="Pfam" id="PF00563">
    <property type="entry name" value="EAL"/>
    <property type="match status" value="1"/>
</dbReference>
<evidence type="ECO:0000259" key="3">
    <source>
        <dbReference type="PROSITE" id="PS50887"/>
    </source>
</evidence>